<dbReference type="EMBL" id="ML977143">
    <property type="protein sequence ID" value="KAF1989890.1"/>
    <property type="molecule type" value="Genomic_DNA"/>
</dbReference>
<evidence type="ECO:0000313" key="1">
    <source>
        <dbReference type="EMBL" id="KAF1989890.1"/>
    </source>
</evidence>
<organism evidence="1 2">
    <name type="scientific">Aulographum hederae CBS 113979</name>
    <dbReference type="NCBI Taxonomy" id="1176131"/>
    <lineage>
        <taxon>Eukaryota</taxon>
        <taxon>Fungi</taxon>
        <taxon>Dikarya</taxon>
        <taxon>Ascomycota</taxon>
        <taxon>Pezizomycotina</taxon>
        <taxon>Dothideomycetes</taxon>
        <taxon>Pleosporomycetidae</taxon>
        <taxon>Aulographales</taxon>
        <taxon>Aulographaceae</taxon>
    </lineage>
</organism>
<dbReference type="Proteomes" id="UP000800041">
    <property type="component" value="Unassembled WGS sequence"/>
</dbReference>
<sequence>MANGKLVLFIENYVLPLTRRLFSRCTYDTGPNSFSGLKRCVVTRRLGDFVSDDFDL</sequence>
<dbReference type="AlphaFoldDB" id="A0A6G1HA42"/>
<gene>
    <name evidence="1" type="ORF">K402DRAFT_390221</name>
</gene>
<evidence type="ECO:0000313" key="2">
    <source>
        <dbReference type="Proteomes" id="UP000800041"/>
    </source>
</evidence>
<reference evidence="1" key="1">
    <citation type="journal article" date="2020" name="Stud. Mycol.">
        <title>101 Dothideomycetes genomes: a test case for predicting lifestyles and emergence of pathogens.</title>
        <authorList>
            <person name="Haridas S."/>
            <person name="Albert R."/>
            <person name="Binder M."/>
            <person name="Bloem J."/>
            <person name="Labutti K."/>
            <person name="Salamov A."/>
            <person name="Andreopoulos B."/>
            <person name="Baker S."/>
            <person name="Barry K."/>
            <person name="Bills G."/>
            <person name="Bluhm B."/>
            <person name="Cannon C."/>
            <person name="Castanera R."/>
            <person name="Culley D."/>
            <person name="Daum C."/>
            <person name="Ezra D."/>
            <person name="Gonzalez J."/>
            <person name="Henrissat B."/>
            <person name="Kuo A."/>
            <person name="Liang C."/>
            <person name="Lipzen A."/>
            <person name="Lutzoni F."/>
            <person name="Magnuson J."/>
            <person name="Mondo S."/>
            <person name="Nolan M."/>
            <person name="Ohm R."/>
            <person name="Pangilinan J."/>
            <person name="Park H.-J."/>
            <person name="Ramirez L."/>
            <person name="Alfaro M."/>
            <person name="Sun H."/>
            <person name="Tritt A."/>
            <person name="Yoshinaga Y."/>
            <person name="Zwiers L.-H."/>
            <person name="Turgeon B."/>
            <person name="Goodwin S."/>
            <person name="Spatafora J."/>
            <person name="Crous P."/>
            <person name="Grigoriev I."/>
        </authorList>
    </citation>
    <scope>NUCLEOTIDE SEQUENCE</scope>
    <source>
        <strain evidence="1">CBS 113979</strain>
    </source>
</reference>
<protein>
    <submittedName>
        <fullName evidence="1">Uncharacterized protein</fullName>
    </submittedName>
</protein>
<name>A0A6G1HA42_9PEZI</name>
<accession>A0A6G1HA42</accession>
<keyword evidence="2" id="KW-1185">Reference proteome</keyword>
<proteinExistence type="predicted"/>